<feature type="compositionally biased region" description="Basic and acidic residues" evidence="1">
    <location>
        <begin position="157"/>
        <end position="169"/>
    </location>
</feature>
<feature type="compositionally biased region" description="Basic residues" evidence="1">
    <location>
        <begin position="188"/>
        <end position="197"/>
    </location>
</feature>
<dbReference type="InterPro" id="IPR006734">
    <property type="entry name" value="PLATZ"/>
</dbReference>
<sequence length="203" mass="21762">MAARHELLLPQQVIGSNKLNNAAAALCAYCLPLHGGHRVVQVRRSSYHDVVRVSEVCRLIDVSCVQTYVINGAKIVFLNERPPGKAAAAAVRCCEVCGRGLLDSFRFCSLGCKLGGMKRDPELTFVLHGKLGLESTTASDESSAPSKGRRTSAVSGRARDGRSKAKMAEDDAAGIRPGTPPPICSGHRASRRRKGSPRRAPPY</sequence>
<dbReference type="Pfam" id="PF04640">
    <property type="entry name" value="PLATZ"/>
    <property type="match status" value="1"/>
</dbReference>
<dbReference type="PANTHER" id="PTHR31065:SF35">
    <property type="entry name" value="PLATZ TRANSCRIPTION FACTOR FAMILY PROTEIN"/>
    <property type="match status" value="1"/>
</dbReference>
<feature type="region of interest" description="Disordered" evidence="1">
    <location>
        <begin position="136"/>
        <end position="203"/>
    </location>
</feature>
<dbReference type="Proteomes" id="UP000479710">
    <property type="component" value="Unassembled WGS sequence"/>
</dbReference>
<name>A0A6G1CBN1_9ORYZ</name>
<dbReference type="OrthoDB" id="1908108at2759"/>
<dbReference type="AlphaFoldDB" id="A0A6G1CBN1"/>
<gene>
    <name evidence="2" type="ORF">E2562_001726</name>
</gene>
<dbReference type="PANTHER" id="PTHR31065">
    <property type="entry name" value="PLATZ TRANSCRIPTION FACTOR FAMILY PROTEIN"/>
    <property type="match status" value="1"/>
</dbReference>
<evidence type="ECO:0000256" key="1">
    <source>
        <dbReference type="SAM" id="MobiDB-lite"/>
    </source>
</evidence>
<feature type="compositionally biased region" description="Polar residues" evidence="1">
    <location>
        <begin position="136"/>
        <end position="145"/>
    </location>
</feature>
<evidence type="ECO:0000313" key="3">
    <source>
        <dbReference type="Proteomes" id="UP000479710"/>
    </source>
</evidence>
<keyword evidence="3" id="KW-1185">Reference proteome</keyword>
<dbReference type="EMBL" id="SPHZ02000009">
    <property type="protein sequence ID" value="KAF0898055.1"/>
    <property type="molecule type" value="Genomic_DNA"/>
</dbReference>
<reference evidence="2 3" key="1">
    <citation type="submission" date="2019-11" db="EMBL/GenBank/DDBJ databases">
        <title>Whole genome sequence of Oryza granulata.</title>
        <authorList>
            <person name="Li W."/>
        </authorList>
    </citation>
    <scope>NUCLEOTIDE SEQUENCE [LARGE SCALE GENOMIC DNA]</scope>
    <source>
        <strain evidence="3">cv. Menghai</strain>
        <tissue evidence="2">Leaf</tissue>
    </source>
</reference>
<protein>
    <submittedName>
        <fullName evidence="2">Uncharacterized protein</fullName>
    </submittedName>
</protein>
<organism evidence="2 3">
    <name type="scientific">Oryza meyeriana var. granulata</name>
    <dbReference type="NCBI Taxonomy" id="110450"/>
    <lineage>
        <taxon>Eukaryota</taxon>
        <taxon>Viridiplantae</taxon>
        <taxon>Streptophyta</taxon>
        <taxon>Embryophyta</taxon>
        <taxon>Tracheophyta</taxon>
        <taxon>Spermatophyta</taxon>
        <taxon>Magnoliopsida</taxon>
        <taxon>Liliopsida</taxon>
        <taxon>Poales</taxon>
        <taxon>Poaceae</taxon>
        <taxon>BOP clade</taxon>
        <taxon>Oryzoideae</taxon>
        <taxon>Oryzeae</taxon>
        <taxon>Oryzinae</taxon>
        <taxon>Oryza</taxon>
        <taxon>Oryza meyeriana</taxon>
    </lineage>
</organism>
<accession>A0A6G1CBN1</accession>
<proteinExistence type="predicted"/>
<evidence type="ECO:0000313" key="2">
    <source>
        <dbReference type="EMBL" id="KAF0898055.1"/>
    </source>
</evidence>
<comment type="caution">
    <text evidence="2">The sequence shown here is derived from an EMBL/GenBank/DDBJ whole genome shotgun (WGS) entry which is preliminary data.</text>
</comment>